<protein>
    <recommendedName>
        <fullName evidence="4">Lipoprotein</fullName>
    </recommendedName>
</protein>
<accession>A0A380MWA2</accession>
<evidence type="ECO:0008006" key="4">
    <source>
        <dbReference type="Google" id="ProtNLM"/>
    </source>
</evidence>
<sequence>MRNSKALWLIPLCLTGCLAQGSYHNQNTVHFSHSGNSISETNSGSYSHMGLPPVSGSLAVQGSQGAVLIHSPAPPPVYVYDYPRDSRRVYSDGNTTISRGTIYLGDCTQNIRRHGRIYSRRIPCPY</sequence>
<dbReference type="AlphaFoldDB" id="A0A380MWA2"/>
<dbReference type="Proteomes" id="UP000254575">
    <property type="component" value="Unassembled WGS sequence"/>
</dbReference>
<dbReference type="OrthoDB" id="9998260at2"/>
<feature type="signal peptide" evidence="1">
    <location>
        <begin position="1"/>
        <end position="19"/>
    </location>
</feature>
<reference evidence="2 3" key="1">
    <citation type="submission" date="2018-06" db="EMBL/GenBank/DDBJ databases">
        <authorList>
            <consortium name="Pathogen Informatics"/>
            <person name="Doyle S."/>
        </authorList>
    </citation>
    <scope>NUCLEOTIDE SEQUENCE [LARGE SCALE GENOMIC DNA]</scope>
    <source>
        <strain evidence="2 3">NCTC10717</strain>
    </source>
</reference>
<keyword evidence="1" id="KW-0732">Signal</keyword>
<evidence type="ECO:0000256" key="1">
    <source>
        <dbReference type="SAM" id="SignalP"/>
    </source>
</evidence>
<evidence type="ECO:0000313" key="2">
    <source>
        <dbReference type="EMBL" id="SUO96562.1"/>
    </source>
</evidence>
<organism evidence="2 3">
    <name type="scientific">Suttonella indologenes</name>
    <dbReference type="NCBI Taxonomy" id="13276"/>
    <lineage>
        <taxon>Bacteria</taxon>
        <taxon>Pseudomonadati</taxon>
        <taxon>Pseudomonadota</taxon>
        <taxon>Gammaproteobacteria</taxon>
        <taxon>Cardiobacteriales</taxon>
        <taxon>Cardiobacteriaceae</taxon>
        <taxon>Suttonella</taxon>
    </lineage>
</organism>
<keyword evidence="3" id="KW-1185">Reference proteome</keyword>
<feature type="chain" id="PRO_5016632042" description="Lipoprotein" evidence="1">
    <location>
        <begin position="20"/>
        <end position="126"/>
    </location>
</feature>
<proteinExistence type="predicted"/>
<dbReference type="EMBL" id="UHIA01000004">
    <property type="protein sequence ID" value="SUO96562.1"/>
    <property type="molecule type" value="Genomic_DNA"/>
</dbReference>
<gene>
    <name evidence="2" type="ORF">NCTC10717_01058</name>
</gene>
<evidence type="ECO:0000313" key="3">
    <source>
        <dbReference type="Proteomes" id="UP000254575"/>
    </source>
</evidence>
<name>A0A380MWA2_9GAMM</name>
<dbReference type="RefSeq" id="WP_147284932.1">
    <property type="nucleotide sequence ID" value="NZ_UHIA01000004.1"/>
</dbReference>